<feature type="transmembrane region" description="Helical" evidence="9">
    <location>
        <begin position="425"/>
        <end position="448"/>
    </location>
</feature>
<dbReference type="InterPro" id="IPR006668">
    <property type="entry name" value="Mg_transptr_MgtE_intracell_dom"/>
</dbReference>
<evidence type="ECO:0000313" key="11">
    <source>
        <dbReference type="EMBL" id="GAA4946523.1"/>
    </source>
</evidence>
<dbReference type="SMART" id="SM00924">
    <property type="entry name" value="MgtE_N"/>
    <property type="match status" value="1"/>
</dbReference>
<keyword evidence="5 9" id="KW-0460">Magnesium</keyword>
<reference evidence="12" key="1">
    <citation type="journal article" date="2019" name="Int. J. Syst. Evol. Microbiol.">
        <title>The Global Catalogue of Microorganisms (GCM) 10K type strain sequencing project: providing services to taxonomists for standard genome sequencing and annotation.</title>
        <authorList>
            <consortium name="The Broad Institute Genomics Platform"/>
            <consortium name="The Broad Institute Genome Sequencing Center for Infectious Disease"/>
            <person name="Wu L."/>
            <person name="Ma J."/>
        </authorList>
    </citation>
    <scope>NUCLEOTIDE SEQUENCE [LARGE SCALE GENOMIC DNA]</scope>
    <source>
        <strain evidence="12">JCM 18123</strain>
    </source>
</reference>
<dbReference type="SUPFAM" id="SSF158791">
    <property type="entry name" value="MgtE N-terminal domain-like"/>
    <property type="match status" value="1"/>
</dbReference>
<dbReference type="SUPFAM" id="SSF161093">
    <property type="entry name" value="MgtE membrane domain-like"/>
    <property type="match status" value="1"/>
</dbReference>
<evidence type="ECO:0000259" key="10">
    <source>
        <dbReference type="PROSITE" id="PS51371"/>
    </source>
</evidence>
<dbReference type="InterPro" id="IPR046342">
    <property type="entry name" value="CBS_dom_sf"/>
</dbReference>
<dbReference type="Gene3D" id="3.10.580.10">
    <property type="entry name" value="CBS-domain"/>
    <property type="match status" value="1"/>
</dbReference>
<name>A0ABP9GP04_9ACTN</name>
<feature type="domain" description="CBS" evidence="10">
    <location>
        <begin position="139"/>
        <end position="200"/>
    </location>
</feature>
<comment type="subunit">
    <text evidence="9">Homodimer.</text>
</comment>
<dbReference type="CDD" id="cd04606">
    <property type="entry name" value="CBS_pair_Mg_transporter"/>
    <property type="match status" value="1"/>
</dbReference>
<dbReference type="Proteomes" id="UP001499993">
    <property type="component" value="Unassembled WGS sequence"/>
</dbReference>
<keyword evidence="9" id="KW-0479">Metal-binding</keyword>
<dbReference type="InterPro" id="IPR000644">
    <property type="entry name" value="CBS_dom"/>
</dbReference>
<dbReference type="EMBL" id="BAABIK010000017">
    <property type="protein sequence ID" value="GAA4946523.1"/>
    <property type="molecule type" value="Genomic_DNA"/>
</dbReference>
<feature type="transmembrane region" description="Helical" evidence="9">
    <location>
        <begin position="288"/>
        <end position="307"/>
    </location>
</feature>
<evidence type="ECO:0000256" key="7">
    <source>
        <dbReference type="ARBA" id="ARBA00023136"/>
    </source>
</evidence>
<keyword evidence="4 9" id="KW-0812">Transmembrane</keyword>
<keyword evidence="3 9" id="KW-0813">Transport</keyword>
<dbReference type="Pfam" id="PF03448">
    <property type="entry name" value="MgtE_N"/>
    <property type="match status" value="1"/>
</dbReference>
<dbReference type="InterPro" id="IPR038076">
    <property type="entry name" value="MgtE_N_sf"/>
</dbReference>
<dbReference type="NCBIfam" id="TIGR00400">
    <property type="entry name" value="mgtE"/>
    <property type="match status" value="1"/>
</dbReference>
<keyword evidence="6 9" id="KW-1133">Transmembrane helix</keyword>
<dbReference type="PANTHER" id="PTHR43773">
    <property type="entry name" value="MAGNESIUM TRANSPORTER MGTE"/>
    <property type="match status" value="1"/>
</dbReference>
<dbReference type="SUPFAM" id="SSF54631">
    <property type="entry name" value="CBS-domain pair"/>
    <property type="match status" value="1"/>
</dbReference>
<feature type="domain" description="CBS" evidence="10">
    <location>
        <begin position="202"/>
        <end position="261"/>
    </location>
</feature>
<evidence type="ECO:0000256" key="3">
    <source>
        <dbReference type="ARBA" id="ARBA00022448"/>
    </source>
</evidence>
<dbReference type="InterPro" id="IPR006667">
    <property type="entry name" value="SLC41_membr_dom"/>
</dbReference>
<dbReference type="InterPro" id="IPR006669">
    <property type="entry name" value="MgtE_transporter"/>
</dbReference>
<organism evidence="11 12">
    <name type="scientific">Streptomonospora halophila</name>
    <dbReference type="NCBI Taxonomy" id="427369"/>
    <lineage>
        <taxon>Bacteria</taxon>
        <taxon>Bacillati</taxon>
        <taxon>Actinomycetota</taxon>
        <taxon>Actinomycetes</taxon>
        <taxon>Streptosporangiales</taxon>
        <taxon>Nocardiopsidaceae</taxon>
        <taxon>Streptomonospora</taxon>
    </lineage>
</organism>
<comment type="function">
    <text evidence="9">Acts as a magnesium transporter.</text>
</comment>
<dbReference type="SMART" id="SM00116">
    <property type="entry name" value="CBS"/>
    <property type="match status" value="2"/>
</dbReference>
<proteinExistence type="inferred from homology"/>
<dbReference type="Gene3D" id="1.10.357.20">
    <property type="entry name" value="SLC41 divalent cation transporters, integral membrane domain"/>
    <property type="match status" value="1"/>
</dbReference>
<dbReference type="PROSITE" id="PS51371">
    <property type="entry name" value="CBS"/>
    <property type="match status" value="2"/>
</dbReference>
<dbReference type="Pfam" id="PF00571">
    <property type="entry name" value="CBS"/>
    <property type="match status" value="2"/>
</dbReference>
<gene>
    <name evidence="11" type="primary">mgtE</name>
    <name evidence="11" type="ORF">GCM10023224_32480</name>
</gene>
<feature type="transmembrane region" description="Helical" evidence="9">
    <location>
        <begin position="363"/>
        <end position="383"/>
    </location>
</feature>
<comment type="similarity">
    <text evidence="2 9">Belongs to the SLC41A transporter family.</text>
</comment>
<feature type="transmembrane region" description="Helical" evidence="9">
    <location>
        <begin position="389"/>
        <end position="413"/>
    </location>
</feature>
<keyword evidence="7 9" id="KW-0472">Membrane</keyword>
<dbReference type="Gene3D" id="1.25.60.10">
    <property type="entry name" value="MgtE N-terminal domain-like"/>
    <property type="match status" value="1"/>
</dbReference>
<evidence type="ECO:0000256" key="6">
    <source>
        <dbReference type="ARBA" id="ARBA00022989"/>
    </source>
</evidence>
<dbReference type="InterPro" id="IPR036739">
    <property type="entry name" value="SLC41_membr_dom_sf"/>
</dbReference>
<evidence type="ECO:0000313" key="12">
    <source>
        <dbReference type="Proteomes" id="UP001499993"/>
    </source>
</evidence>
<keyword evidence="9" id="KW-1003">Cell membrane</keyword>
<evidence type="ECO:0000256" key="1">
    <source>
        <dbReference type="ARBA" id="ARBA00004141"/>
    </source>
</evidence>
<keyword evidence="8" id="KW-0129">CBS domain</keyword>
<protein>
    <recommendedName>
        <fullName evidence="9">Magnesium transporter MgtE</fullName>
    </recommendedName>
</protein>
<sequence length="450" mass="47961">MLSMAEDDSGAELTELVEANDLTGIRLWLAEHQPYEIADELERVSSHIALVPFRLLDKDRELEVFEELDPVHQQEILLGLRATAFHELLESMDPDDRARLIGEAPAKIATRALAGLSPAQRKMTAALLGYPEGSVGRYMTPETVILHRDLTVGRALEVVRAKGADAETVYTLPVVDDGRRLAGTVQLSDLVISDDDSLVKDIVDVLVPRVSATEPAEEAARLMQQANMVAMPVVDSEERFVGLLTFDDALELIEAADSEDIARQSGASPVAGHYVAAGVVRLARARSVWLLLLIVAATLTVNVMQGFEATLEQVTALALFVPMLTGTGGNVGSQSATAIVRALAVGEVRLRDLPKVAWKESRVGLLLGLMLAAIAMLIGTALVGAHIAVVVAASVIAICTWAAIIGSTMPLLARRVGVDPAVVSAPLVSTLVDATGLLIYFTVARLILGV</sequence>
<evidence type="ECO:0000256" key="8">
    <source>
        <dbReference type="PROSITE-ProRule" id="PRU00703"/>
    </source>
</evidence>
<comment type="caution">
    <text evidence="9">Lacks conserved residue(s) required for the propagation of feature annotation.</text>
</comment>
<dbReference type="Pfam" id="PF01769">
    <property type="entry name" value="MgtE"/>
    <property type="match status" value="1"/>
</dbReference>
<comment type="caution">
    <text evidence="11">The sequence shown here is derived from an EMBL/GenBank/DDBJ whole genome shotgun (WGS) entry which is preliminary data.</text>
</comment>
<dbReference type="PANTHER" id="PTHR43773:SF1">
    <property type="entry name" value="MAGNESIUM TRANSPORTER MGTE"/>
    <property type="match status" value="1"/>
</dbReference>
<evidence type="ECO:0000256" key="9">
    <source>
        <dbReference type="RuleBase" id="RU362011"/>
    </source>
</evidence>
<keyword evidence="12" id="KW-1185">Reference proteome</keyword>
<evidence type="ECO:0000256" key="5">
    <source>
        <dbReference type="ARBA" id="ARBA00022842"/>
    </source>
</evidence>
<accession>A0ABP9GP04</accession>
<evidence type="ECO:0000256" key="2">
    <source>
        <dbReference type="ARBA" id="ARBA00009749"/>
    </source>
</evidence>
<evidence type="ECO:0000256" key="4">
    <source>
        <dbReference type="ARBA" id="ARBA00022692"/>
    </source>
</evidence>
<comment type="subcellular location">
    <subcellularLocation>
        <location evidence="9">Cell membrane</location>
        <topology evidence="9">Multi-pass membrane protein</topology>
    </subcellularLocation>
    <subcellularLocation>
        <location evidence="1">Membrane</location>
        <topology evidence="1">Multi-pass membrane protein</topology>
    </subcellularLocation>
</comment>